<evidence type="ECO:0000313" key="1">
    <source>
        <dbReference type="EMBL" id="ALU43268.1"/>
    </source>
</evidence>
<dbReference type="AlphaFoldDB" id="A0A0U2X5H1"/>
<name>A0A0U2X5H1_9GAMM</name>
<accession>A0A0U2X5H1</accession>
<protein>
    <submittedName>
        <fullName evidence="1">Uncharacterized protein</fullName>
    </submittedName>
</protein>
<reference evidence="1 2" key="1">
    <citation type="submission" date="2015-12" db="EMBL/GenBank/DDBJ databases">
        <title>Complete genome sequence of Pseudoalteromonas rubra SCSIO 6842, harboring a conjugative plasmid.</title>
        <authorList>
            <person name="Li B."/>
            <person name="Wang X."/>
        </authorList>
    </citation>
    <scope>NUCLEOTIDE SEQUENCE [LARGE SCALE GENOMIC DNA]</scope>
    <source>
        <strain evidence="1 2">SCSIO 6842</strain>
    </source>
</reference>
<sequence length="78" mass="9191">MIQAQRALTNPFKLNTSPELLIFRPFGNTTVPKNFMNEIFSSNQKRDDFVCKDPRLFVCPHFPTDFMEFRKTRDFSGL</sequence>
<dbReference type="Proteomes" id="UP000069015">
    <property type="component" value="Chromosome 1"/>
</dbReference>
<gene>
    <name evidence="1" type="ORF">AT705_10130</name>
</gene>
<organism evidence="1 2">
    <name type="scientific">Pseudoalteromonas rubra</name>
    <dbReference type="NCBI Taxonomy" id="43658"/>
    <lineage>
        <taxon>Bacteria</taxon>
        <taxon>Pseudomonadati</taxon>
        <taxon>Pseudomonadota</taxon>
        <taxon>Gammaproteobacteria</taxon>
        <taxon>Alteromonadales</taxon>
        <taxon>Pseudoalteromonadaceae</taxon>
        <taxon>Pseudoalteromonas</taxon>
    </lineage>
</organism>
<dbReference type="KEGG" id="prr:AT705_10130"/>
<evidence type="ECO:0000313" key="2">
    <source>
        <dbReference type="Proteomes" id="UP000069015"/>
    </source>
</evidence>
<proteinExistence type="predicted"/>
<dbReference type="EMBL" id="CP013611">
    <property type="protein sequence ID" value="ALU43268.1"/>
    <property type="molecule type" value="Genomic_DNA"/>
</dbReference>